<dbReference type="EMBL" id="CP113797">
    <property type="protein sequence ID" value="WAL58081.1"/>
    <property type="molecule type" value="Genomic_DNA"/>
</dbReference>
<evidence type="ECO:0000313" key="3">
    <source>
        <dbReference type="Proteomes" id="UP001163152"/>
    </source>
</evidence>
<evidence type="ECO:0000313" key="2">
    <source>
        <dbReference type="EMBL" id="WAL58081.1"/>
    </source>
</evidence>
<dbReference type="KEGG" id="tsin:OXH18_12830"/>
<reference evidence="2" key="1">
    <citation type="submission" date="2022-12" db="EMBL/GenBank/DDBJ databases">
        <title>Polyphasic identification of a Novel Hot-Spring Cyanobacterium Ocullathermofonsia sinensis gen nov. sp. nov. and Genomic Insights on its Adaptations to the Thermal Habitat.</title>
        <authorList>
            <person name="Daroch M."/>
            <person name="Tang J."/>
            <person name="Jiang Y."/>
        </authorList>
    </citation>
    <scope>NUCLEOTIDE SEQUENCE</scope>
    <source>
        <strain evidence="2">PKUAC-SCTA174</strain>
    </source>
</reference>
<name>A0A9E9C2P8_9CYAN</name>
<gene>
    <name evidence="2" type="ORF">OXH18_12830</name>
</gene>
<protein>
    <recommendedName>
        <fullName evidence="4">EcsC family protein</fullName>
    </recommendedName>
</protein>
<accession>A0A9E9C2P8</accession>
<feature type="region of interest" description="Disordered" evidence="1">
    <location>
        <begin position="1"/>
        <end position="22"/>
    </location>
</feature>
<organism evidence="2 3">
    <name type="scientific">Thermocoleostomius sinensis A174</name>
    <dbReference type="NCBI Taxonomy" id="2016057"/>
    <lineage>
        <taxon>Bacteria</taxon>
        <taxon>Bacillati</taxon>
        <taxon>Cyanobacteriota</taxon>
        <taxon>Cyanophyceae</taxon>
        <taxon>Oculatellales</taxon>
        <taxon>Oculatellaceae</taxon>
        <taxon>Thermocoleostomius</taxon>
    </lineage>
</organism>
<dbReference type="Proteomes" id="UP001163152">
    <property type="component" value="Chromosome"/>
</dbReference>
<evidence type="ECO:0000256" key="1">
    <source>
        <dbReference type="SAM" id="MobiDB-lite"/>
    </source>
</evidence>
<dbReference type="AlphaFoldDB" id="A0A9E9C2P8"/>
<sequence length="262" mass="28065">MTVQDPSSQDQSSQSQSNQQNMDAMNEAIANAVKLTSEAGEAIGNVLHDLVERSTETVGQIVTPIAENSFVQYATRVPGLRWLMAAIGQVDVAKVEREVADLKQKYPLETPEELANRVINDITLKAAGIGFLTNAAPPLALSLFAVDLTAIAALQAELTYHIAAIYGFSLNDPTRRGELLAVWGLSTSGAGVLKTGLNFIEVLPVVGTVVGPTSNAALMFSLGHIARLFYDTKVRNMAKEQATQRAEEFSIDSTSTDSNSLN</sequence>
<keyword evidence="3" id="KW-1185">Reference proteome</keyword>
<dbReference type="RefSeq" id="WP_268607477.1">
    <property type="nucleotide sequence ID" value="NZ_CP113797.1"/>
</dbReference>
<evidence type="ECO:0008006" key="4">
    <source>
        <dbReference type="Google" id="ProtNLM"/>
    </source>
</evidence>
<feature type="compositionally biased region" description="Low complexity" evidence="1">
    <location>
        <begin position="1"/>
        <end position="21"/>
    </location>
</feature>
<proteinExistence type="predicted"/>